<name>A0A1W1ICZ4_9LACT</name>
<dbReference type="AlphaFoldDB" id="A0A1W1ICZ4"/>
<proteinExistence type="predicted"/>
<protein>
    <submittedName>
        <fullName evidence="2">Uncharacterized protein</fullName>
    </submittedName>
</protein>
<organism evidence="2 3">
    <name type="scientific">Trichococcus pasteurii</name>
    <dbReference type="NCBI Taxonomy" id="43064"/>
    <lineage>
        <taxon>Bacteria</taxon>
        <taxon>Bacillati</taxon>
        <taxon>Bacillota</taxon>
        <taxon>Bacilli</taxon>
        <taxon>Lactobacillales</taxon>
        <taxon>Carnobacteriaceae</taxon>
        <taxon>Trichococcus</taxon>
    </lineage>
</organism>
<dbReference type="EMBL" id="FWEY01000001">
    <property type="protein sequence ID" value="SLM50870.1"/>
    <property type="molecule type" value="Genomic_DNA"/>
</dbReference>
<evidence type="ECO:0000256" key="1">
    <source>
        <dbReference type="SAM" id="MobiDB-lite"/>
    </source>
</evidence>
<dbReference type="STRING" id="43064.SAMN04488086_10339"/>
<accession>A0A1W1ICZ4</accession>
<reference evidence="3" key="1">
    <citation type="submission" date="2016-04" db="EMBL/GenBank/DDBJ databases">
        <authorList>
            <person name="Strepis N."/>
        </authorList>
    </citation>
    <scope>NUCLEOTIDE SEQUENCE [LARGE SCALE GENOMIC DNA]</scope>
</reference>
<dbReference type="RefSeq" id="WP_086941740.1">
    <property type="nucleotide sequence ID" value="NZ_FONM01000003.1"/>
</dbReference>
<evidence type="ECO:0000313" key="2">
    <source>
        <dbReference type="EMBL" id="SLM50870.1"/>
    </source>
</evidence>
<feature type="compositionally biased region" description="Basic and acidic residues" evidence="1">
    <location>
        <begin position="96"/>
        <end position="105"/>
    </location>
</feature>
<keyword evidence="3" id="KW-1185">Reference proteome</keyword>
<dbReference type="Proteomes" id="UP000195985">
    <property type="component" value="Unassembled WGS sequence"/>
</dbReference>
<feature type="region of interest" description="Disordered" evidence="1">
    <location>
        <begin position="94"/>
        <end position="117"/>
    </location>
</feature>
<evidence type="ECO:0000313" key="3">
    <source>
        <dbReference type="Proteomes" id="UP000195985"/>
    </source>
</evidence>
<sequence>MSETRETRYILRTWYKALRDPEGYWFKRNLKWLYGGLKNVSDEDRLLLAYHYLSNDGRPLTVAEAAKRKQMSVKDYNRMRKAAEMRLSKEVQPLIDADRPKRKEFPMNQARAEPGKS</sequence>
<gene>
    <name evidence="2" type="ORF">TPAS_542</name>
</gene>